<sequence length="93" mass="9956">MVELGYFSKTWVVDVTSTSDVFPNPGNGQTFMLRADRKIHLARSVDNNAEATTGDCLLLADEPASFAMEVGGSIAFILAAGETDGKIFITQVN</sequence>
<evidence type="ECO:0000313" key="2">
    <source>
        <dbReference type="Proteomes" id="UP000222485"/>
    </source>
</evidence>
<name>A0A1V0EDK2_9CAUD</name>
<evidence type="ECO:0000313" key="1">
    <source>
        <dbReference type="EMBL" id="ARB14991.1"/>
    </source>
</evidence>
<dbReference type="EMBL" id="KY555146">
    <property type="protein sequence ID" value="ARB14991.1"/>
    <property type="molecule type" value="Genomic_DNA"/>
</dbReference>
<reference evidence="2" key="1">
    <citation type="journal article" date="2017" name="Curr. Microbiol.">
        <title>Genomic Diversity of Type B3 Bacteriophages of Caulobacter crescentus.</title>
        <authorList>
            <person name="Ash K.T."/>
            <person name="Drake K.M."/>
            <person name="Gibbs W.S."/>
            <person name="Ely B."/>
        </authorList>
    </citation>
    <scope>NUCLEOTIDE SEQUENCE [LARGE SCALE GENOMIC DNA]</scope>
</reference>
<accession>A0A1V0EDK2</accession>
<organism evidence="1 2">
    <name type="scientific">Caulobacter phage Ccr32</name>
    <dbReference type="NCBI Taxonomy" id="1959738"/>
    <lineage>
        <taxon>Viruses</taxon>
        <taxon>Duplodnaviria</taxon>
        <taxon>Heunggongvirae</taxon>
        <taxon>Uroviricota</taxon>
        <taxon>Caudoviricetes</taxon>
        <taxon>Jeanschmidtviridae</taxon>
        <taxon>Shapirovirus</taxon>
        <taxon>Shapirovirus cbk</taxon>
    </lineage>
</organism>
<gene>
    <name evidence="1" type="ORF">Ccr32_gp072</name>
</gene>
<proteinExistence type="predicted"/>
<protein>
    <submittedName>
        <fullName evidence="1">Uncharacterized protein</fullName>
    </submittedName>
</protein>
<dbReference type="Proteomes" id="UP000222485">
    <property type="component" value="Genome"/>
</dbReference>